<evidence type="ECO:0000313" key="3">
    <source>
        <dbReference type="EMBL" id="MDA8485137.1"/>
    </source>
</evidence>
<keyword evidence="3" id="KW-0067">ATP-binding</keyword>
<dbReference type="Pfam" id="PF01695">
    <property type="entry name" value="IstB_IS21"/>
    <property type="match status" value="1"/>
</dbReference>
<dbReference type="SUPFAM" id="SSF52540">
    <property type="entry name" value="P-loop containing nucleoside triphosphate hydrolases"/>
    <property type="match status" value="1"/>
</dbReference>
<organism evidence="3 4">
    <name type="scientific">Metapseudomonas resinovorans</name>
    <name type="common">Pseudomonas resinovorans</name>
    <dbReference type="NCBI Taxonomy" id="53412"/>
    <lineage>
        <taxon>Bacteria</taxon>
        <taxon>Pseudomonadati</taxon>
        <taxon>Pseudomonadota</taxon>
        <taxon>Gammaproteobacteria</taxon>
        <taxon>Pseudomonadales</taxon>
        <taxon>Pseudomonadaceae</taxon>
        <taxon>Metapseudomonas</taxon>
    </lineage>
</organism>
<keyword evidence="4" id="KW-1185">Reference proteome</keyword>
<sequence>MEPSRSNSLNSLADSLARLSQSAGIVGTEPSSCDIHGGFIASRLRDGQLTGCPECSRARQAAQQAEERAEQQRQAVAARLERLLGQALIPPRFKTKTFENYWVQTDKQRTALEACRRYAERFPENLGSGRCLMLLGQVGNGKTHLAAAVAGVVIEQHRCNAMYTTVSRVCQQVKASYSKESTQSEREALDIFRTPDLLILDEVGASYGTDFERMVMFEVINARYEDVKPTIVISNLGAGALVDALGDRTVDRLREGSGVVVVFDWVSARREVAND</sequence>
<name>A0ABT4Y8C9_METRE</name>
<dbReference type="PANTHER" id="PTHR30050">
    <property type="entry name" value="CHROMOSOMAL REPLICATION INITIATOR PROTEIN DNAA"/>
    <property type="match status" value="1"/>
</dbReference>
<proteinExistence type="predicted"/>
<evidence type="ECO:0000259" key="2">
    <source>
        <dbReference type="SMART" id="SM00382"/>
    </source>
</evidence>
<gene>
    <name evidence="3" type="ORF">NNO07_18885</name>
</gene>
<feature type="domain" description="AAA+ ATPase" evidence="2">
    <location>
        <begin position="128"/>
        <end position="255"/>
    </location>
</feature>
<dbReference type="RefSeq" id="WP_271471592.1">
    <property type="nucleotide sequence ID" value="NZ_JANEWF010000024.1"/>
</dbReference>
<dbReference type="SMART" id="SM00382">
    <property type="entry name" value="AAA"/>
    <property type="match status" value="1"/>
</dbReference>
<feature type="coiled-coil region" evidence="1">
    <location>
        <begin position="55"/>
        <end position="86"/>
    </location>
</feature>
<dbReference type="InterPro" id="IPR027417">
    <property type="entry name" value="P-loop_NTPase"/>
</dbReference>
<protein>
    <submittedName>
        <fullName evidence="3">ATP-binding protein</fullName>
    </submittedName>
</protein>
<dbReference type="CDD" id="cd00009">
    <property type="entry name" value="AAA"/>
    <property type="match status" value="1"/>
</dbReference>
<reference evidence="3 4" key="1">
    <citation type="submission" date="2022-07" db="EMBL/GenBank/DDBJ databases">
        <title>Genome Analysis of Selected Gammaproteobacteria from Nigerian Food snails.</title>
        <authorList>
            <person name="Okafor A.C."/>
        </authorList>
    </citation>
    <scope>NUCLEOTIDE SEQUENCE [LARGE SCALE GENOMIC DNA]</scope>
    <source>
        <strain evidence="3 4">Awg 2</strain>
    </source>
</reference>
<dbReference type="Gene3D" id="3.40.50.300">
    <property type="entry name" value="P-loop containing nucleotide triphosphate hydrolases"/>
    <property type="match status" value="1"/>
</dbReference>
<dbReference type="InterPro" id="IPR002611">
    <property type="entry name" value="IstB_ATP-bd"/>
</dbReference>
<dbReference type="Proteomes" id="UP001211689">
    <property type="component" value="Unassembled WGS sequence"/>
</dbReference>
<evidence type="ECO:0000313" key="4">
    <source>
        <dbReference type="Proteomes" id="UP001211689"/>
    </source>
</evidence>
<dbReference type="GO" id="GO:0005524">
    <property type="term" value="F:ATP binding"/>
    <property type="evidence" value="ECO:0007669"/>
    <property type="project" value="UniProtKB-KW"/>
</dbReference>
<evidence type="ECO:0000256" key="1">
    <source>
        <dbReference type="SAM" id="Coils"/>
    </source>
</evidence>
<comment type="caution">
    <text evidence="3">The sequence shown here is derived from an EMBL/GenBank/DDBJ whole genome shotgun (WGS) entry which is preliminary data.</text>
</comment>
<keyword evidence="3" id="KW-0547">Nucleotide-binding</keyword>
<dbReference type="EMBL" id="JANEWF010000024">
    <property type="protein sequence ID" value="MDA8485137.1"/>
    <property type="molecule type" value="Genomic_DNA"/>
</dbReference>
<dbReference type="InterPro" id="IPR003593">
    <property type="entry name" value="AAA+_ATPase"/>
</dbReference>
<dbReference type="PANTHER" id="PTHR30050:SF4">
    <property type="entry name" value="ATP-BINDING PROTEIN RV3427C IN INSERTION SEQUENCE-RELATED"/>
    <property type="match status" value="1"/>
</dbReference>
<keyword evidence="1" id="KW-0175">Coiled coil</keyword>
<accession>A0ABT4Y8C9</accession>